<keyword evidence="1" id="KW-1133">Transmembrane helix</keyword>
<evidence type="ECO:0000313" key="2">
    <source>
        <dbReference type="EMBL" id="KAE8056997.1"/>
    </source>
</evidence>
<dbReference type="EMBL" id="CM017325">
    <property type="protein sequence ID" value="KAE8056997.1"/>
    <property type="molecule type" value="Genomic_DNA"/>
</dbReference>
<feature type="transmembrane region" description="Helical" evidence="1">
    <location>
        <begin position="106"/>
        <end position="127"/>
    </location>
</feature>
<keyword evidence="1" id="KW-0472">Membrane</keyword>
<evidence type="ECO:0000256" key="1">
    <source>
        <dbReference type="SAM" id="Phobius"/>
    </source>
</evidence>
<accession>A0A5N6RB00</accession>
<feature type="transmembrane region" description="Helical" evidence="1">
    <location>
        <begin position="194"/>
        <end position="212"/>
    </location>
</feature>
<feature type="transmembrane region" description="Helical" evidence="1">
    <location>
        <begin position="169"/>
        <end position="188"/>
    </location>
</feature>
<dbReference type="PANTHER" id="PTHR36000:SF3">
    <property type="entry name" value="EMBRYO DEFECTIVE 1273"/>
    <property type="match status" value="1"/>
</dbReference>
<keyword evidence="3" id="KW-1185">Reference proteome</keyword>
<evidence type="ECO:0000313" key="3">
    <source>
        <dbReference type="Proteomes" id="UP000327013"/>
    </source>
</evidence>
<protein>
    <submittedName>
        <fullName evidence="2">Uncharacterized protein</fullName>
    </submittedName>
</protein>
<dbReference type="PANTHER" id="PTHR36000">
    <property type="entry name" value="DEFECTIVE 1273 PROTEIN, PUTATIVE-RELATED"/>
    <property type="match status" value="1"/>
</dbReference>
<dbReference type="AlphaFoldDB" id="A0A5N6RB00"/>
<dbReference type="OrthoDB" id="742048at2759"/>
<name>A0A5N6RB00_9ROSI</name>
<proteinExistence type="predicted"/>
<dbReference type="Proteomes" id="UP000327013">
    <property type="component" value="Chromosome 5"/>
</dbReference>
<sequence>MKTVASMGLPASTVFPSTSNFRITHFHGQPCQLQRSLRLRARRQTSPTCSMKASMAEFGEPKKVNMQISILREKLWEAVPDSVKEIPWKKAEKTLMERLLFLGQKALKWTLIVLFVFSSLSDVIFSISSNQELMIPLGLFVGCLMTDFLKEISHELFRNSEEKRLNWQFMGIGCFFVLMKFLSANFLIRSRVFLLHFANGGLMQLLWLWRSLPEER</sequence>
<reference evidence="2 3" key="1">
    <citation type="submission" date="2019-06" db="EMBL/GenBank/DDBJ databases">
        <title>A chromosomal-level reference genome of Carpinus fangiana (Coryloideae, Betulaceae).</title>
        <authorList>
            <person name="Yang X."/>
            <person name="Wang Z."/>
            <person name="Zhang L."/>
            <person name="Hao G."/>
            <person name="Liu J."/>
            <person name="Yang Y."/>
        </authorList>
    </citation>
    <scope>NUCLEOTIDE SEQUENCE [LARGE SCALE GENOMIC DNA]</scope>
    <source>
        <strain evidence="2">Cfa_2016G</strain>
        <tissue evidence="2">Leaf</tissue>
    </source>
</reference>
<gene>
    <name evidence="2" type="ORF">FH972_013722</name>
</gene>
<organism evidence="2 3">
    <name type="scientific">Carpinus fangiana</name>
    <dbReference type="NCBI Taxonomy" id="176857"/>
    <lineage>
        <taxon>Eukaryota</taxon>
        <taxon>Viridiplantae</taxon>
        <taxon>Streptophyta</taxon>
        <taxon>Embryophyta</taxon>
        <taxon>Tracheophyta</taxon>
        <taxon>Spermatophyta</taxon>
        <taxon>Magnoliopsida</taxon>
        <taxon>eudicotyledons</taxon>
        <taxon>Gunneridae</taxon>
        <taxon>Pentapetalae</taxon>
        <taxon>rosids</taxon>
        <taxon>fabids</taxon>
        <taxon>Fagales</taxon>
        <taxon>Betulaceae</taxon>
        <taxon>Carpinus</taxon>
    </lineage>
</organism>
<keyword evidence="1" id="KW-0812">Transmembrane</keyword>